<reference evidence="3" key="1">
    <citation type="submission" date="2020-03" db="EMBL/GenBank/DDBJ databases">
        <title>Castanea mollissima Vanexum genome sequencing.</title>
        <authorList>
            <person name="Staton M."/>
        </authorList>
    </citation>
    <scope>NUCLEOTIDE SEQUENCE</scope>
    <source>
        <tissue evidence="3">Leaf</tissue>
    </source>
</reference>
<evidence type="ECO:0000313" key="4">
    <source>
        <dbReference type="Proteomes" id="UP000737018"/>
    </source>
</evidence>
<organism evidence="3 4">
    <name type="scientific">Castanea mollissima</name>
    <name type="common">Chinese chestnut</name>
    <dbReference type="NCBI Taxonomy" id="60419"/>
    <lineage>
        <taxon>Eukaryota</taxon>
        <taxon>Viridiplantae</taxon>
        <taxon>Streptophyta</taxon>
        <taxon>Embryophyta</taxon>
        <taxon>Tracheophyta</taxon>
        <taxon>Spermatophyta</taxon>
        <taxon>Magnoliopsida</taxon>
        <taxon>eudicotyledons</taxon>
        <taxon>Gunneridae</taxon>
        <taxon>Pentapetalae</taxon>
        <taxon>rosids</taxon>
        <taxon>fabids</taxon>
        <taxon>Fagales</taxon>
        <taxon>Fagaceae</taxon>
        <taxon>Castanea</taxon>
    </lineage>
</organism>
<keyword evidence="2" id="KW-0812">Transmembrane</keyword>
<gene>
    <name evidence="3" type="ORF">CMV_026226</name>
</gene>
<feature type="transmembrane region" description="Helical" evidence="2">
    <location>
        <begin position="80"/>
        <end position="104"/>
    </location>
</feature>
<evidence type="ECO:0000256" key="2">
    <source>
        <dbReference type="SAM" id="Phobius"/>
    </source>
</evidence>
<dbReference type="Proteomes" id="UP000737018">
    <property type="component" value="Unassembled WGS sequence"/>
</dbReference>
<evidence type="ECO:0000256" key="1">
    <source>
        <dbReference type="SAM" id="MobiDB-lite"/>
    </source>
</evidence>
<keyword evidence="2" id="KW-1133">Transmembrane helix</keyword>
<keyword evidence="4" id="KW-1185">Reference proteome</keyword>
<name>A0A8J4Q867_9ROSI</name>
<feature type="region of interest" description="Disordered" evidence="1">
    <location>
        <begin position="1"/>
        <end position="30"/>
    </location>
</feature>
<accession>A0A8J4Q867</accession>
<dbReference type="EMBL" id="JRKL02007517">
    <property type="protein sequence ID" value="KAF3947670.1"/>
    <property type="molecule type" value="Genomic_DNA"/>
</dbReference>
<dbReference type="AlphaFoldDB" id="A0A8J4Q867"/>
<protein>
    <submittedName>
        <fullName evidence="3">Uncharacterized protein</fullName>
    </submittedName>
</protein>
<evidence type="ECO:0000313" key="3">
    <source>
        <dbReference type="EMBL" id="KAF3947670.1"/>
    </source>
</evidence>
<comment type="caution">
    <text evidence="3">The sequence shown here is derived from an EMBL/GenBank/DDBJ whole genome shotgun (WGS) entry which is preliminary data.</text>
</comment>
<keyword evidence="2" id="KW-0472">Membrane</keyword>
<sequence>MVDNRLLIEAEDEEEGGGDGGFSSKPRVSVERNRRSLKLSSSFIADGLSPKSKSLYTKLPSQPLNLSVLKLDGSSFVAGWVWVVASCYLPVAGGQWMALGGWWFKERD</sequence>
<proteinExistence type="predicted"/>